<feature type="compositionally biased region" description="Polar residues" evidence="1">
    <location>
        <begin position="114"/>
        <end position="129"/>
    </location>
</feature>
<evidence type="ECO:0000313" key="3">
    <source>
        <dbReference type="EMBL" id="GBP33122.1"/>
    </source>
</evidence>
<comment type="caution">
    <text evidence="3">The sequence shown here is derived from an EMBL/GenBank/DDBJ whole genome shotgun (WGS) entry which is preliminary data.</text>
</comment>
<sequence length="144" mass="16264">MYRLLLCCLLFACAYAQTENIESLIAKIFNSTESTTQAPTSTISIPYGRMKLKRCIKRDKGHGVCLPQYQCNEDGSVNTDGFGNFDERREGEKWVLRRRRWSSGRQVGFKSDIPRSTQGTPTANASANDSTDDVDYERGRPLDL</sequence>
<dbReference type="Proteomes" id="UP000299102">
    <property type="component" value="Unassembled WGS sequence"/>
</dbReference>
<reference evidence="3 4" key="1">
    <citation type="journal article" date="2019" name="Commun. Biol.">
        <title>The bagworm genome reveals a unique fibroin gene that provides high tensile strength.</title>
        <authorList>
            <person name="Kono N."/>
            <person name="Nakamura H."/>
            <person name="Ohtoshi R."/>
            <person name="Tomita M."/>
            <person name="Numata K."/>
            <person name="Arakawa K."/>
        </authorList>
    </citation>
    <scope>NUCLEOTIDE SEQUENCE [LARGE SCALE GENOMIC DNA]</scope>
</reference>
<feature type="chain" id="PRO_5020041406" evidence="2">
    <location>
        <begin position="17"/>
        <end position="144"/>
    </location>
</feature>
<feature type="region of interest" description="Disordered" evidence="1">
    <location>
        <begin position="107"/>
        <end position="144"/>
    </location>
</feature>
<accession>A0A4C1V4B9</accession>
<organism evidence="3 4">
    <name type="scientific">Eumeta variegata</name>
    <name type="common">Bagworm moth</name>
    <name type="synonym">Eumeta japonica</name>
    <dbReference type="NCBI Taxonomy" id="151549"/>
    <lineage>
        <taxon>Eukaryota</taxon>
        <taxon>Metazoa</taxon>
        <taxon>Ecdysozoa</taxon>
        <taxon>Arthropoda</taxon>
        <taxon>Hexapoda</taxon>
        <taxon>Insecta</taxon>
        <taxon>Pterygota</taxon>
        <taxon>Neoptera</taxon>
        <taxon>Endopterygota</taxon>
        <taxon>Lepidoptera</taxon>
        <taxon>Glossata</taxon>
        <taxon>Ditrysia</taxon>
        <taxon>Tineoidea</taxon>
        <taxon>Psychidae</taxon>
        <taxon>Oiketicinae</taxon>
        <taxon>Eumeta</taxon>
    </lineage>
</organism>
<feature type="signal peptide" evidence="2">
    <location>
        <begin position="1"/>
        <end position="16"/>
    </location>
</feature>
<protein>
    <submittedName>
        <fullName evidence="3">Uncharacterized protein</fullName>
    </submittedName>
</protein>
<evidence type="ECO:0000256" key="2">
    <source>
        <dbReference type="SAM" id="SignalP"/>
    </source>
</evidence>
<name>A0A4C1V4B9_EUMVA</name>
<evidence type="ECO:0000313" key="4">
    <source>
        <dbReference type="Proteomes" id="UP000299102"/>
    </source>
</evidence>
<proteinExistence type="predicted"/>
<keyword evidence="4" id="KW-1185">Reference proteome</keyword>
<dbReference type="AlphaFoldDB" id="A0A4C1V4B9"/>
<dbReference type="EMBL" id="BGZK01000269">
    <property type="protein sequence ID" value="GBP33122.1"/>
    <property type="molecule type" value="Genomic_DNA"/>
</dbReference>
<evidence type="ECO:0000256" key="1">
    <source>
        <dbReference type="SAM" id="MobiDB-lite"/>
    </source>
</evidence>
<keyword evidence="2" id="KW-0732">Signal</keyword>
<gene>
    <name evidence="3" type="ORF">EVAR_18603_1</name>
</gene>